<reference evidence="1" key="1">
    <citation type="submission" date="2014-09" db="EMBL/GenBank/DDBJ databases">
        <authorList>
            <person name="Magalhaes I.L.F."/>
            <person name="Oliveira U."/>
            <person name="Santos F.R."/>
            <person name="Vidigal T.H.D.A."/>
            <person name="Brescovit A.D."/>
            <person name="Santos A.J."/>
        </authorList>
    </citation>
    <scope>NUCLEOTIDE SEQUENCE</scope>
    <source>
        <tissue evidence="1">Shoot tissue taken approximately 20 cm above the soil surface</tissue>
    </source>
</reference>
<proteinExistence type="predicted"/>
<name>A0A0A9ABW2_ARUDO</name>
<evidence type="ECO:0000313" key="1">
    <source>
        <dbReference type="EMBL" id="JAD49124.1"/>
    </source>
</evidence>
<reference evidence="1" key="2">
    <citation type="journal article" date="2015" name="Data Brief">
        <title>Shoot transcriptome of the giant reed, Arundo donax.</title>
        <authorList>
            <person name="Barrero R.A."/>
            <person name="Guerrero F.D."/>
            <person name="Moolhuijzen P."/>
            <person name="Goolsby J.A."/>
            <person name="Tidwell J."/>
            <person name="Bellgard S.E."/>
            <person name="Bellgard M.I."/>
        </authorList>
    </citation>
    <scope>NUCLEOTIDE SEQUENCE</scope>
    <source>
        <tissue evidence="1">Shoot tissue taken approximately 20 cm above the soil surface</tissue>
    </source>
</reference>
<dbReference type="EMBL" id="GBRH01248771">
    <property type="protein sequence ID" value="JAD49124.1"/>
    <property type="molecule type" value="Transcribed_RNA"/>
</dbReference>
<dbReference type="AlphaFoldDB" id="A0A0A9ABW2"/>
<protein>
    <submittedName>
        <fullName evidence="1">Uncharacterized protein</fullName>
    </submittedName>
</protein>
<organism evidence="1">
    <name type="scientific">Arundo donax</name>
    <name type="common">Giant reed</name>
    <name type="synonym">Donax arundinaceus</name>
    <dbReference type="NCBI Taxonomy" id="35708"/>
    <lineage>
        <taxon>Eukaryota</taxon>
        <taxon>Viridiplantae</taxon>
        <taxon>Streptophyta</taxon>
        <taxon>Embryophyta</taxon>
        <taxon>Tracheophyta</taxon>
        <taxon>Spermatophyta</taxon>
        <taxon>Magnoliopsida</taxon>
        <taxon>Liliopsida</taxon>
        <taxon>Poales</taxon>
        <taxon>Poaceae</taxon>
        <taxon>PACMAD clade</taxon>
        <taxon>Arundinoideae</taxon>
        <taxon>Arundineae</taxon>
        <taxon>Arundo</taxon>
    </lineage>
</organism>
<sequence length="25" mass="3146">MYFSFVFFSDSDIMLYYSYLYKDVT</sequence>
<accession>A0A0A9ABW2</accession>